<keyword evidence="4" id="KW-0645">Protease</keyword>
<dbReference type="RefSeq" id="WP_127733384.1">
    <property type="nucleotide sequence ID" value="NZ_SACP01000032.1"/>
</dbReference>
<proteinExistence type="predicted"/>
<dbReference type="InterPro" id="IPR050966">
    <property type="entry name" value="Glutamyl_endopeptidase"/>
</dbReference>
<dbReference type="EMBL" id="SACP01000032">
    <property type="protein sequence ID" value="RVU14337.1"/>
    <property type="molecule type" value="Genomic_DNA"/>
</dbReference>
<evidence type="ECO:0000313" key="4">
    <source>
        <dbReference type="EMBL" id="RVU14337.1"/>
    </source>
</evidence>
<comment type="caution">
    <text evidence="4">The sequence shown here is derived from an EMBL/GenBank/DDBJ whole genome shotgun (WGS) entry which is preliminary data.</text>
</comment>
<evidence type="ECO:0000259" key="3">
    <source>
        <dbReference type="PROSITE" id="PS50240"/>
    </source>
</evidence>
<reference evidence="4 5" key="1">
    <citation type="submission" date="2019-01" db="EMBL/GenBank/DDBJ databases">
        <authorList>
            <person name="Chen W.-M."/>
        </authorList>
    </citation>
    <scope>NUCLEOTIDE SEQUENCE [LARGE SCALE GENOMIC DNA]</scope>
    <source>
        <strain evidence="4 5">TER-1</strain>
    </source>
</reference>
<dbReference type="InterPro" id="IPR018114">
    <property type="entry name" value="TRYPSIN_HIS"/>
</dbReference>
<gene>
    <name evidence="4" type="ORF">EOE48_23865</name>
</gene>
<organism evidence="4 5">
    <name type="scientific">Methylobacterium oryzihabitans</name>
    <dbReference type="NCBI Taxonomy" id="2499852"/>
    <lineage>
        <taxon>Bacteria</taxon>
        <taxon>Pseudomonadati</taxon>
        <taxon>Pseudomonadota</taxon>
        <taxon>Alphaproteobacteria</taxon>
        <taxon>Hyphomicrobiales</taxon>
        <taxon>Methylobacteriaceae</taxon>
        <taxon>Methylobacterium</taxon>
    </lineage>
</organism>
<dbReference type="Pfam" id="PF13365">
    <property type="entry name" value="Trypsin_2"/>
    <property type="match status" value="1"/>
</dbReference>
<name>A0A437NWI8_9HYPH</name>
<protein>
    <submittedName>
        <fullName evidence="4">Trypsin-like serine protease</fullName>
    </submittedName>
</protein>
<dbReference type="InterPro" id="IPR001254">
    <property type="entry name" value="Trypsin_dom"/>
</dbReference>
<dbReference type="InterPro" id="IPR043504">
    <property type="entry name" value="Peptidase_S1_PA_chymotrypsin"/>
</dbReference>
<dbReference type="InterPro" id="IPR009003">
    <property type="entry name" value="Peptidase_S1_PA"/>
</dbReference>
<dbReference type="Proteomes" id="UP000286997">
    <property type="component" value="Unassembled WGS sequence"/>
</dbReference>
<evidence type="ECO:0000313" key="5">
    <source>
        <dbReference type="Proteomes" id="UP000286997"/>
    </source>
</evidence>
<accession>A0A437NWI8</accession>
<dbReference type="PANTHER" id="PTHR15462">
    <property type="entry name" value="SERINE PROTEASE"/>
    <property type="match status" value="1"/>
</dbReference>
<dbReference type="SUPFAM" id="SSF50494">
    <property type="entry name" value="Trypsin-like serine proteases"/>
    <property type="match status" value="1"/>
</dbReference>
<feature type="chain" id="PRO_5018995608" evidence="2">
    <location>
        <begin position="26"/>
        <end position="268"/>
    </location>
</feature>
<feature type="signal peptide" evidence="2">
    <location>
        <begin position="1"/>
        <end position="25"/>
    </location>
</feature>
<dbReference type="Gene3D" id="2.40.10.10">
    <property type="entry name" value="Trypsin-like serine proteases"/>
    <property type="match status" value="2"/>
</dbReference>
<dbReference type="PROSITE" id="PS00134">
    <property type="entry name" value="TRYPSIN_HIS"/>
    <property type="match status" value="1"/>
</dbReference>
<dbReference type="GO" id="GO:0004252">
    <property type="term" value="F:serine-type endopeptidase activity"/>
    <property type="evidence" value="ECO:0007669"/>
    <property type="project" value="InterPro"/>
</dbReference>
<dbReference type="PROSITE" id="PS50240">
    <property type="entry name" value="TRYPSIN_DOM"/>
    <property type="match status" value="1"/>
</dbReference>
<dbReference type="PANTHER" id="PTHR15462:SF8">
    <property type="entry name" value="SERINE PROTEASE"/>
    <property type="match status" value="1"/>
</dbReference>
<evidence type="ECO:0000256" key="2">
    <source>
        <dbReference type="SAM" id="SignalP"/>
    </source>
</evidence>
<keyword evidence="4" id="KW-0378">Hydrolase</keyword>
<dbReference type="GO" id="GO:0006508">
    <property type="term" value="P:proteolysis"/>
    <property type="evidence" value="ECO:0007669"/>
    <property type="project" value="UniProtKB-KW"/>
</dbReference>
<keyword evidence="5" id="KW-1185">Reference proteome</keyword>
<evidence type="ECO:0000256" key="1">
    <source>
        <dbReference type="ARBA" id="ARBA00022729"/>
    </source>
</evidence>
<sequence>MKGGSGRIGRAALLLAALAVPVATAGATPGPTDRRVPLEPTFWPFTAIGRVNVVTGPGHRGHCTGTLVGPRHVLTAAHCFYDARLATMVKPHQVHFVAGQARDRNGGSSVASAIRVAPGFDLRPTAEAPPGAIPPGMLGRDWAIVTLAEPIPGVRPVRVRPLPGAALPDAVPGAVVALAGYARDRPYLPSIHRGCSARLDTPEPGLLASRCESLPGESGSAVLLLSDDGGATIVGIQTAIRQGGGDAATGLGVAAGTFAPALEAALKE</sequence>
<dbReference type="AlphaFoldDB" id="A0A437NWI8"/>
<keyword evidence="1 2" id="KW-0732">Signal</keyword>
<dbReference type="OrthoDB" id="267336at2"/>
<feature type="domain" description="Peptidase S1" evidence="3">
    <location>
        <begin position="1"/>
        <end position="268"/>
    </location>
</feature>